<comment type="caution">
    <text evidence="1">The sequence shown here is derived from an EMBL/GenBank/DDBJ whole genome shotgun (WGS) entry which is preliminary data.</text>
</comment>
<organism evidence="1 4">
    <name type="scientific">Parabacteroides distasonis</name>
    <dbReference type="NCBI Taxonomy" id="823"/>
    <lineage>
        <taxon>Bacteria</taxon>
        <taxon>Pseudomonadati</taxon>
        <taxon>Bacteroidota</taxon>
        <taxon>Bacteroidia</taxon>
        <taxon>Bacteroidales</taxon>
        <taxon>Tannerellaceae</taxon>
        <taxon>Parabacteroides</taxon>
    </lineage>
</organism>
<accession>A0A5Q8BEV6</accession>
<name>A0A5Q8BEV6_PARDI</name>
<evidence type="ECO:0000313" key="2">
    <source>
        <dbReference type="EMBL" id="MRZ53277.1"/>
    </source>
</evidence>
<gene>
    <name evidence="1" type="ORF">GKD59_08355</name>
    <name evidence="2" type="ORF">GKD68_00720</name>
</gene>
<dbReference type="RefSeq" id="WP_122246669.1">
    <property type="nucleotide sequence ID" value="NZ_JADNMM010000002.1"/>
</dbReference>
<dbReference type="Pfam" id="PF15931">
    <property type="entry name" value="DUF4747"/>
    <property type="match status" value="1"/>
</dbReference>
<dbReference type="EMBL" id="WKNE01000001">
    <property type="protein sequence ID" value="MRZ53277.1"/>
    <property type="molecule type" value="Genomic_DNA"/>
</dbReference>
<dbReference type="InterPro" id="IPR031832">
    <property type="entry name" value="DUF4747"/>
</dbReference>
<dbReference type="AlphaFoldDB" id="A0A5Q8BEV6"/>
<evidence type="ECO:0000313" key="4">
    <source>
        <dbReference type="Proteomes" id="UP000463337"/>
    </source>
</evidence>
<evidence type="ECO:0000313" key="1">
    <source>
        <dbReference type="EMBL" id="MRY57922.1"/>
    </source>
</evidence>
<evidence type="ECO:0000313" key="3">
    <source>
        <dbReference type="Proteomes" id="UP000432516"/>
    </source>
</evidence>
<dbReference type="EMBL" id="WKLT01000006">
    <property type="protein sequence ID" value="MRY57922.1"/>
    <property type="molecule type" value="Genomic_DNA"/>
</dbReference>
<dbReference type="Proteomes" id="UP000432516">
    <property type="component" value="Unassembled WGS sequence"/>
</dbReference>
<reference evidence="3 4" key="1">
    <citation type="journal article" date="2019" name="Nat. Med.">
        <title>A library of human gut bacterial isolates paired with longitudinal multiomics data enables mechanistic microbiome research.</title>
        <authorList>
            <person name="Poyet M."/>
            <person name="Groussin M."/>
            <person name="Gibbons S.M."/>
            <person name="Avila-Pacheco J."/>
            <person name="Jiang X."/>
            <person name="Kearney S.M."/>
            <person name="Perrotta A.R."/>
            <person name="Berdy B."/>
            <person name="Zhao S."/>
            <person name="Lieberman T.D."/>
            <person name="Swanson P.K."/>
            <person name="Smith M."/>
            <person name="Roesemann S."/>
            <person name="Alexander J.E."/>
            <person name="Rich S.A."/>
            <person name="Livny J."/>
            <person name="Vlamakis H."/>
            <person name="Clish C."/>
            <person name="Bullock K."/>
            <person name="Deik A."/>
            <person name="Scott J."/>
            <person name="Pierce K.A."/>
            <person name="Xavier R.J."/>
            <person name="Alm E.J."/>
        </authorList>
    </citation>
    <scope>NUCLEOTIDE SEQUENCE [LARGE SCALE GENOMIC DNA]</scope>
    <source>
        <strain evidence="2 3">BIOML-A2</strain>
        <strain evidence="1 4">BIOML-A41</strain>
    </source>
</reference>
<protein>
    <submittedName>
        <fullName evidence="1">DUF4747 family protein</fullName>
    </submittedName>
</protein>
<dbReference type="Proteomes" id="UP000463337">
    <property type="component" value="Unassembled WGS sequence"/>
</dbReference>
<sequence length="283" mass="32861">MARRETPIQHMKVKIVNIVLYPTKRQVKDIYVDMFRKIFEDKRTINTYGDRWTRIRSLYISDDENTIHGDFTNFYESNDKALNKITNEIIDIETDPTKGLSPKIWPYYFFPEQHRLVFNSDEGSESQIVRFLNESFGSYLDKDEYKINTEKDREVIDRILSSTSLTKLYMCISYSNNDNNKGWKGLIDQQLRKSKSRTAKMQFTGSKKEPIDIANSELISGAVELSASMGFVEAIESKQRGGSRKIKTIDHPMVRAIEYEDNPAPAMRRLVQSIANDDNITPE</sequence>
<proteinExistence type="predicted"/>